<comment type="caution">
    <text evidence="8">The sequence shown here is derived from an EMBL/GenBank/DDBJ whole genome shotgun (WGS) entry which is preliminary data.</text>
</comment>
<dbReference type="Proteomes" id="UP001419268">
    <property type="component" value="Unassembled WGS sequence"/>
</dbReference>
<dbReference type="GO" id="GO:0020037">
    <property type="term" value="F:heme binding"/>
    <property type="evidence" value="ECO:0007669"/>
    <property type="project" value="InterPro"/>
</dbReference>
<evidence type="ECO:0000256" key="5">
    <source>
        <dbReference type="ARBA" id="ARBA00023002"/>
    </source>
</evidence>
<keyword evidence="5" id="KW-0560">Oxidoreductase</keyword>
<gene>
    <name evidence="8" type="ORF">Scep_006595</name>
</gene>
<evidence type="ECO:0000313" key="9">
    <source>
        <dbReference type="Proteomes" id="UP001419268"/>
    </source>
</evidence>
<evidence type="ECO:0000256" key="1">
    <source>
        <dbReference type="ARBA" id="ARBA00001971"/>
    </source>
</evidence>
<evidence type="ECO:0000256" key="4">
    <source>
        <dbReference type="ARBA" id="ARBA00022723"/>
    </source>
</evidence>
<evidence type="ECO:0000256" key="3">
    <source>
        <dbReference type="ARBA" id="ARBA00022617"/>
    </source>
</evidence>
<dbReference type="SUPFAM" id="SSF48264">
    <property type="entry name" value="Cytochrome P450"/>
    <property type="match status" value="1"/>
</dbReference>
<proteinExistence type="inferred from homology"/>
<evidence type="ECO:0000313" key="8">
    <source>
        <dbReference type="EMBL" id="KAK9147838.1"/>
    </source>
</evidence>
<protein>
    <submittedName>
        <fullName evidence="8">Uncharacterized protein</fullName>
    </submittedName>
</protein>
<dbReference type="AlphaFoldDB" id="A0AAP0K873"/>
<dbReference type="GO" id="GO:0005506">
    <property type="term" value="F:iron ion binding"/>
    <property type="evidence" value="ECO:0007669"/>
    <property type="project" value="InterPro"/>
</dbReference>
<evidence type="ECO:0000256" key="2">
    <source>
        <dbReference type="ARBA" id="ARBA00010617"/>
    </source>
</evidence>
<keyword evidence="7" id="KW-0503">Monooxygenase</keyword>
<dbReference type="GO" id="GO:0004497">
    <property type="term" value="F:monooxygenase activity"/>
    <property type="evidence" value="ECO:0007669"/>
    <property type="project" value="UniProtKB-KW"/>
</dbReference>
<comment type="cofactor">
    <cofactor evidence="1">
        <name>heme</name>
        <dbReference type="ChEBI" id="CHEBI:30413"/>
    </cofactor>
</comment>
<dbReference type="PANTHER" id="PTHR47950:SF49">
    <property type="entry name" value="CYTOCHROME P450"/>
    <property type="match status" value="1"/>
</dbReference>
<dbReference type="EMBL" id="JBBNAG010000003">
    <property type="protein sequence ID" value="KAK9147838.1"/>
    <property type="molecule type" value="Genomic_DNA"/>
</dbReference>
<reference evidence="8 9" key="1">
    <citation type="submission" date="2024-01" db="EMBL/GenBank/DDBJ databases">
        <title>Genome assemblies of Stephania.</title>
        <authorList>
            <person name="Yang L."/>
        </authorList>
    </citation>
    <scope>NUCLEOTIDE SEQUENCE [LARGE SCALE GENOMIC DNA]</scope>
    <source>
        <strain evidence="8">JXDWG</strain>
        <tissue evidence="8">Leaf</tissue>
    </source>
</reference>
<sequence length="109" mass="12450">MLRIQEGVRELKVRQLMEFKKIKQGESVNVRPAIFDTILNVLGNTVFSKDLYDVAGGKGDFVGLEFLIRELLVIGSTPNLANYYQFLDRFDPQGSRKEAFARLQKVVKI</sequence>
<evidence type="ECO:0000256" key="7">
    <source>
        <dbReference type="ARBA" id="ARBA00023033"/>
    </source>
</evidence>
<accession>A0AAP0K873</accession>
<dbReference type="Gene3D" id="1.10.630.10">
    <property type="entry name" value="Cytochrome P450"/>
    <property type="match status" value="1"/>
</dbReference>
<name>A0AAP0K873_9MAGN</name>
<evidence type="ECO:0000256" key="6">
    <source>
        <dbReference type="ARBA" id="ARBA00023004"/>
    </source>
</evidence>
<dbReference type="InterPro" id="IPR036396">
    <property type="entry name" value="Cyt_P450_sf"/>
</dbReference>
<dbReference type="GO" id="GO:0016705">
    <property type="term" value="F:oxidoreductase activity, acting on paired donors, with incorporation or reduction of molecular oxygen"/>
    <property type="evidence" value="ECO:0007669"/>
    <property type="project" value="InterPro"/>
</dbReference>
<dbReference type="PANTHER" id="PTHR47950">
    <property type="entry name" value="CYTOCHROME P450, FAMILY 76, SUBFAMILY C, POLYPEPTIDE 5-RELATED"/>
    <property type="match status" value="1"/>
</dbReference>
<organism evidence="8 9">
    <name type="scientific">Stephania cephalantha</name>
    <dbReference type="NCBI Taxonomy" id="152367"/>
    <lineage>
        <taxon>Eukaryota</taxon>
        <taxon>Viridiplantae</taxon>
        <taxon>Streptophyta</taxon>
        <taxon>Embryophyta</taxon>
        <taxon>Tracheophyta</taxon>
        <taxon>Spermatophyta</taxon>
        <taxon>Magnoliopsida</taxon>
        <taxon>Ranunculales</taxon>
        <taxon>Menispermaceae</taxon>
        <taxon>Menispermoideae</taxon>
        <taxon>Cissampelideae</taxon>
        <taxon>Stephania</taxon>
    </lineage>
</organism>
<comment type="similarity">
    <text evidence="2">Belongs to the cytochrome P450 family.</text>
</comment>
<keyword evidence="3" id="KW-0349">Heme</keyword>
<keyword evidence="6" id="KW-0408">Iron</keyword>
<keyword evidence="9" id="KW-1185">Reference proteome</keyword>
<keyword evidence="4" id="KW-0479">Metal-binding</keyword>